<dbReference type="InterPro" id="IPR005835">
    <property type="entry name" value="NTP_transferase_dom"/>
</dbReference>
<dbReference type="SUPFAM" id="SSF53448">
    <property type="entry name" value="Nucleotide-diphospho-sugar transferases"/>
    <property type="match status" value="1"/>
</dbReference>
<comment type="caution">
    <text evidence="2">The sequence shown here is derived from an EMBL/GenBank/DDBJ whole genome shotgun (WGS) entry which is preliminary data.</text>
</comment>
<protein>
    <submittedName>
        <fullName evidence="2">Nucleotidyl transferase</fullName>
    </submittedName>
</protein>
<dbReference type="InterPro" id="IPR029044">
    <property type="entry name" value="Nucleotide-diphossugar_trans"/>
</dbReference>
<dbReference type="Pfam" id="PF00483">
    <property type="entry name" value="NTP_transferase"/>
    <property type="match status" value="1"/>
</dbReference>
<sequence length="334" mass="37569">MNVIIPVAGIGKRLRPHTHTKPKPLLKVAGKSILGHIIDSIKPLNPEKIVFVIGHYGKMIKEYLRANYPEYSSRFEYVEQERREGLGHAVYLALQKVEPSESVMVVLGDTIFDVDYENILAAGKNIICVSETDDPKRFGIVQIDGDRVVDLVEKPENPPSNLAIVGIYYFLRGAEIYASLKYIIENNIKTKGEYQITDAMKHFIKGNKLFIYRIKGWYDCGKTETLLKTNRFLLERHNTPGSGKNSVIIPPVYIPQGVYVENSIVGPYVSVGDNSVIKNSIVRNSIIYDGARVENVLLEDSIVGEDAAIVEDFKVMSIGDNSIIETLNRERKEE</sequence>
<reference evidence="2" key="1">
    <citation type="journal article" date="2020" name="mSystems">
        <title>Genome- and Community-Level Interaction Insights into Carbon Utilization and Element Cycling Functions of Hydrothermarchaeota in Hydrothermal Sediment.</title>
        <authorList>
            <person name="Zhou Z."/>
            <person name="Liu Y."/>
            <person name="Xu W."/>
            <person name="Pan J."/>
            <person name="Luo Z.H."/>
            <person name="Li M."/>
        </authorList>
    </citation>
    <scope>NUCLEOTIDE SEQUENCE [LARGE SCALE GENOMIC DNA]</scope>
    <source>
        <strain evidence="2">HyVt-102</strain>
    </source>
</reference>
<dbReference type="EMBL" id="DQWE01000389">
    <property type="protein sequence ID" value="HDI83768.1"/>
    <property type="molecule type" value="Genomic_DNA"/>
</dbReference>
<name>A0A7C0VDK5_UNCW3</name>
<feature type="domain" description="Nucleotidyl transferase" evidence="1">
    <location>
        <begin position="4"/>
        <end position="235"/>
    </location>
</feature>
<gene>
    <name evidence="2" type="ORF">ENF18_08280</name>
</gene>
<dbReference type="Gene3D" id="2.160.10.10">
    <property type="entry name" value="Hexapeptide repeat proteins"/>
    <property type="match status" value="1"/>
</dbReference>
<accession>A0A7C0VDK5</accession>
<dbReference type="Gene3D" id="3.90.550.10">
    <property type="entry name" value="Spore Coat Polysaccharide Biosynthesis Protein SpsA, Chain A"/>
    <property type="match status" value="1"/>
</dbReference>
<dbReference type="GO" id="GO:0016740">
    <property type="term" value="F:transferase activity"/>
    <property type="evidence" value="ECO:0007669"/>
    <property type="project" value="UniProtKB-KW"/>
</dbReference>
<proteinExistence type="predicted"/>
<keyword evidence="2" id="KW-0808">Transferase</keyword>
<dbReference type="Proteomes" id="UP000885847">
    <property type="component" value="Unassembled WGS sequence"/>
</dbReference>
<dbReference type="AlphaFoldDB" id="A0A7C0VDK5"/>
<dbReference type="PANTHER" id="PTHR42883">
    <property type="entry name" value="GLUCOSE-1-PHOSPHATE THYMIDYLTRANSFERASE"/>
    <property type="match status" value="1"/>
</dbReference>
<dbReference type="CDD" id="cd04181">
    <property type="entry name" value="NTP_transferase"/>
    <property type="match status" value="1"/>
</dbReference>
<evidence type="ECO:0000259" key="1">
    <source>
        <dbReference type="Pfam" id="PF00483"/>
    </source>
</evidence>
<dbReference type="PANTHER" id="PTHR42883:SF2">
    <property type="entry name" value="THYMIDYLYLTRANSFERASE"/>
    <property type="match status" value="1"/>
</dbReference>
<organism evidence="2">
    <name type="scientific">candidate division WOR-3 bacterium</name>
    <dbReference type="NCBI Taxonomy" id="2052148"/>
    <lineage>
        <taxon>Bacteria</taxon>
        <taxon>Bacteria division WOR-3</taxon>
    </lineage>
</organism>
<evidence type="ECO:0000313" key="2">
    <source>
        <dbReference type="EMBL" id="HDI83768.1"/>
    </source>
</evidence>